<feature type="coiled-coil region" evidence="1">
    <location>
        <begin position="168"/>
        <end position="224"/>
    </location>
</feature>
<accession>A0A285B8K2</accession>
<keyword evidence="1" id="KW-0175">Coiled coil</keyword>
<organism evidence="2 3">
    <name type="scientific">Klebsiella grimontii</name>
    <dbReference type="NCBI Taxonomy" id="2058152"/>
    <lineage>
        <taxon>Bacteria</taxon>
        <taxon>Pseudomonadati</taxon>
        <taxon>Pseudomonadota</taxon>
        <taxon>Gammaproteobacteria</taxon>
        <taxon>Enterobacterales</taxon>
        <taxon>Enterobacteriaceae</taxon>
        <taxon>Klebsiella/Raoultella group</taxon>
        <taxon>Klebsiella</taxon>
    </lineage>
</organism>
<dbReference type="EMBL" id="FZTC01000029">
    <property type="protein sequence ID" value="SNU37307.1"/>
    <property type="molecule type" value="Genomic_DNA"/>
</dbReference>
<dbReference type="AlphaFoldDB" id="A0A285B8K2"/>
<dbReference type="Proteomes" id="UP000220639">
    <property type="component" value="Unassembled WGS sequence"/>
</dbReference>
<evidence type="ECO:0000313" key="3">
    <source>
        <dbReference type="Proteomes" id="UP000220639"/>
    </source>
</evidence>
<evidence type="ECO:0000313" key="2">
    <source>
        <dbReference type="EMBL" id="SNU37307.1"/>
    </source>
</evidence>
<sequence>MRTLNFNGKISTLEPMTVSLKNAVTTTGHRLPRNGGFNSAPYFPGTSIRGTLRHAAHLVVVDRVGLNTEGKAPFDLAEHFMLAQGVDINGEAETFAAGEINAGSELRSKNPLLSLFGRWGLSGKAGIGNAIPTGDNQWAMFGGGARAIMFERNENLMDYLETDQVDRLERLLEEQAEASVDISQIKSEQDAIKKEMKSADKDAKAELQIKLKVLDEKIQARKDQKQESRESIRRPIDPYEAFITGAELSHRMSIKNATDEEAGLFISALIRFAAEPRFGGHANHNCGLVEANWTVTTWKPGELVPVTLGEISITPNGVNIKGDELTAMVKAFNDNQSFDFTTR</sequence>
<proteinExistence type="predicted"/>
<protein>
    <submittedName>
        <fullName evidence="2">RAMP superfamily protein</fullName>
    </submittedName>
</protein>
<evidence type="ECO:0000256" key="1">
    <source>
        <dbReference type="SAM" id="Coils"/>
    </source>
</evidence>
<dbReference type="RefSeq" id="WP_170916005.1">
    <property type="nucleotide sequence ID" value="NZ_CABGYQ010000017.1"/>
</dbReference>
<gene>
    <name evidence="2" type="ORF">KOSB73_350004</name>
</gene>
<reference evidence="3" key="1">
    <citation type="submission" date="2017-08" db="EMBL/GenBank/DDBJ databases">
        <authorList>
            <person name="Brisse S."/>
        </authorList>
    </citation>
    <scope>NUCLEOTIDE SEQUENCE [LARGE SCALE GENOMIC DNA]</scope>
    <source>
        <strain evidence="3">06D021</strain>
    </source>
</reference>
<name>A0A285B8K2_9ENTR</name>